<dbReference type="Gramene" id="QL09p044231:mrna">
    <property type="protein sequence ID" value="QL09p044231:mrna"/>
    <property type="gene ID" value="QL09p044231"/>
</dbReference>
<keyword evidence="2" id="KW-1185">Reference proteome</keyword>
<dbReference type="GO" id="GO:0005783">
    <property type="term" value="C:endoplasmic reticulum"/>
    <property type="evidence" value="ECO:0007669"/>
    <property type="project" value="TreeGrafter"/>
</dbReference>
<dbReference type="GO" id="GO:0016020">
    <property type="term" value="C:membrane"/>
    <property type="evidence" value="ECO:0007669"/>
    <property type="project" value="TreeGrafter"/>
</dbReference>
<proteinExistence type="predicted"/>
<dbReference type="GO" id="GO:0004467">
    <property type="term" value="F:long-chain fatty acid-CoA ligase activity"/>
    <property type="evidence" value="ECO:0007669"/>
    <property type="project" value="TreeGrafter"/>
</dbReference>
<dbReference type="EnsemblPlants" id="QL09p044231:mrna">
    <property type="protein sequence ID" value="QL09p044231:mrna"/>
    <property type="gene ID" value="QL09p044231"/>
</dbReference>
<reference evidence="1 2" key="1">
    <citation type="journal article" date="2016" name="G3 (Bethesda)">
        <title>First Draft Assembly and Annotation of the Genome of a California Endemic Oak Quercus lobata Nee (Fagaceae).</title>
        <authorList>
            <person name="Sork V.L."/>
            <person name="Fitz-Gibbon S.T."/>
            <person name="Puiu D."/>
            <person name="Crepeau M."/>
            <person name="Gugger P.F."/>
            <person name="Sherman R."/>
            <person name="Stevens K."/>
            <person name="Langley C.H."/>
            <person name="Pellegrini M."/>
            <person name="Salzberg S.L."/>
        </authorList>
    </citation>
    <scope>NUCLEOTIDE SEQUENCE [LARGE SCALE GENOMIC DNA]</scope>
    <source>
        <strain evidence="1 2">cv. SW786</strain>
    </source>
</reference>
<dbReference type="Proteomes" id="UP000594261">
    <property type="component" value="Chromosome 9"/>
</dbReference>
<dbReference type="PANTHER" id="PTHR43272:SF4">
    <property type="entry name" value="LONG CHAIN ACYL-COA SYNTHETASE 2"/>
    <property type="match status" value="1"/>
</dbReference>
<dbReference type="EMBL" id="LRBV02000009">
    <property type="status" value="NOT_ANNOTATED_CDS"/>
    <property type="molecule type" value="Genomic_DNA"/>
</dbReference>
<dbReference type="OMA" id="THWIDTT"/>
<reference evidence="1" key="2">
    <citation type="submission" date="2021-01" db="UniProtKB">
        <authorList>
            <consortium name="EnsemblPlants"/>
        </authorList>
    </citation>
    <scope>IDENTIFICATION</scope>
</reference>
<dbReference type="GO" id="GO:0010143">
    <property type="term" value="P:cutin biosynthetic process"/>
    <property type="evidence" value="ECO:0007669"/>
    <property type="project" value="TreeGrafter"/>
</dbReference>
<evidence type="ECO:0000313" key="2">
    <source>
        <dbReference type="Proteomes" id="UP000594261"/>
    </source>
</evidence>
<evidence type="ECO:0000313" key="1">
    <source>
        <dbReference type="EnsemblPlants" id="QL09p044231:mrna"/>
    </source>
</evidence>
<dbReference type="PANTHER" id="PTHR43272">
    <property type="entry name" value="LONG-CHAIN-FATTY-ACID--COA LIGASE"/>
    <property type="match status" value="1"/>
</dbReference>
<name>A0A7N2ML27_QUELO</name>
<accession>A0A7N2ML27</accession>
<dbReference type="AlphaFoldDB" id="A0A7N2ML27"/>
<sequence>MTVVVPDRKALQDWATNHNVTGDFNSLCENLKARKYILDLLNNTGHKNQLRGFEKLRAVHLEPNPFDMERDLITPTFKLNRPRLLKYYEDIVDQLYSEAK</sequence>
<organism evidence="1 2">
    <name type="scientific">Quercus lobata</name>
    <name type="common">Valley oak</name>
    <dbReference type="NCBI Taxonomy" id="97700"/>
    <lineage>
        <taxon>Eukaryota</taxon>
        <taxon>Viridiplantae</taxon>
        <taxon>Streptophyta</taxon>
        <taxon>Embryophyta</taxon>
        <taxon>Tracheophyta</taxon>
        <taxon>Spermatophyta</taxon>
        <taxon>Magnoliopsida</taxon>
        <taxon>eudicotyledons</taxon>
        <taxon>Gunneridae</taxon>
        <taxon>Pentapetalae</taxon>
        <taxon>rosids</taxon>
        <taxon>fabids</taxon>
        <taxon>Fagales</taxon>
        <taxon>Fagaceae</taxon>
        <taxon>Quercus</taxon>
    </lineage>
</organism>
<dbReference type="InParanoid" id="A0A7N2ML27"/>
<dbReference type="GO" id="GO:0010025">
    <property type="term" value="P:wax biosynthetic process"/>
    <property type="evidence" value="ECO:0007669"/>
    <property type="project" value="TreeGrafter"/>
</dbReference>
<protein>
    <submittedName>
        <fullName evidence="1">Uncharacterized protein</fullName>
    </submittedName>
</protein>